<keyword evidence="4" id="KW-0676">Redox-active center</keyword>
<keyword evidence="2" id="KW-0201">Cytochrome c-type biogenesis</keyword>
<dbReference type="SUPFAM" id="SSF52833">
    <property type="entry name" value="Thioredoxin-like"/>
    <property type="match status" value="1"/>
</dbReference>
<evidence type="ECO:0000256" key="1">
    <source>
        <dbReference type="ARBA" id="ARBA00004196"/>
    </source>
</evidence>
<dbReference type="Proteomes" id="UP001501727">
    <property type="component" value="Unassembled WGS sequence"/>
</dbReference>
<dbReference type="Pfam" id="PF08534">
    <property type="entry name" value="Redoxin"/>
    <property type="match status" value="1"/>
</dbReference>
<organism evidence="7 8">
    <name type="scientific">Luteimonas lutimaris</name>
    <dbReference type="NCBI Taxonomy" id="698645"/>
    <lineage>
        <taxon>Bacteria</taxon>
        <taxon>Pseudomonadati</taxon>
        <taxon>Pseudomonadota</taxon>
        <taxon>Gammaproteobacteria</taxon>
        <taxon>Lysobacterales</taxon>
        <taxon>Lysobacteraceae</taxon>
        <taxon>Luteimonas</taxon>
    </lineage>
</organism>
<name>A0ABP7MBV6_9GAMM</name>
<dbReference type="InterPro" id="IPR050553">
    <property type="entry name" value="Thioredoxin_ResA/DsbE_sf"/>
</dbReference>
<evidence type="ECO:0000313" key="7">
    <source>
        <dbReference type="EMBL" id="GAA3917147.1"/>
    </source>
</evidence>
<evidence type="ECO:0000259" key="6">
    <source>
        <dbReference type="PROSITE" id="PS51352"/>
    </source>
</evidence>
<feature type="domain" description="Thioredoxin" evidence="6">
    <location>
        <begin position="52"/>
        <end position="190"/>
    </location>
</feature>
<dbReference type="PANTHER" id="PTHR42852">
    <property type="entry name" value="THIOL:DISULFIDE INTERCHANGE PROTEIN DSBE"/>
    <property type="match status" value="1"/>
</dbReference>
<dbReference type="PANTHER" id="PTHR42852:SF6">
    <property type="entry name" value="THIOL:DISULFIDE INTERCHANGE PROTEIN DSBE"/>
    <property type="match status" value="1"/>
</dbReference>
<evidence type="ECO:0000256" key="5">
    <source>
        <dbReference type="SAM" id="MobiDB-lite"/>
    </source>
</evidence>
<proteinExistence type="predicted"/>
<dbReference type="Gene3D" id="3.40.30.10">
    <property type="entry name" value="Glutaredoxin"/>
    <property type="match status" value="1"/>
</dbReference>
<gene>
    <name evidence="7" type="ORF">GCM10022229_08150</name>
</gene>
<evidence type="ECO:0000256" key="3">
    <source>
        <dbReference type="ARBA" id="ARBA00023157"/>
    </source>
</evidence>
<dbReference type="InterPro" id="IPR036249">
    <property type="entry name" value="Thioredoxin-like_sf"/>
</dbReference>
<keyword evidence="3" id="KW-1015">Disulfide bond</keyword>
<evidence type="ECO:0000313" key="8">
    <source>
        <dbReference type="Proteomes" id="UP001501727"/>
    </source>
</evidence>
<dbReference type="RefSeq" id="WP_344758648.1">
    <property type="nucleotide sequence ID" value="NZ_BAAAZU010000003.1"/>
</dbReference>
<comment type="subcellular location">
    <subcellularLocation>
        <location evidence="1">Cell envelope</location>
    </subcellularLocation>
</comment>
<dbReference type="EMBL" id="BAAAZU010000003">
    <property type="protein sequence ID" value="GAA3917147.1"/>
    <property type="molecule type" value="Genomic_DNA"/>
</dbReference>
<dbReference type="PROSITE" id="PS00194">
    <property type="entry name" value="THIOREDOXIN_1"/>
    <property type="match status" value="1"/>
</dbReference>
<protein>
    <submittedName>
        <fullName evidence="7">TlpA disulfide reductase family protein</fullName>
    </submittedName>
</protein>
<accession>A0ABP7MBV6</accession>
<dbReference type="CDD" id="cd02966">
    <property type="entry name" value="TlpA_like_family"/>
    <property type="match status" value="1"/>
</dbReference>
<dbReference type="InterPro" id="IPR013766">
    <property type="entry name" value="Thioredoxin_domain"/>
</dbReference>
<dbReference type="InterPro" id="IPR017937">
    <property type="entry name" value="Thioredoxin_CS"/>
</dbReference>
<sequence>MNLRHLIALCLAVAVLGGCKRPADEPAAVAPPAKPATETPAAPADAPAAAQDDAVVEMPALSVVTVDGKAYDLADHRGNWVVVNFWATWCAPCLKEMPELSALDAMREHIEVVGLAYEDIEPKELRAFLEKHPVVYPVAIIDVYDPPADFATPRGLPMTYLIAPDGRVAKRFLGPVTAHDIEAAIAAAGGPAVTGEAQG</sequence>
<reference evidence="8" key="1">
    <citation type="journal article" date="2019" name="Int. J. Syst. Evol. Microbiol.">
        <title>The Global Catalogue of Microorganisms (GCM) 10K type strain sequencing project: providing services to taxonomists for standard genome sequencing and annotation.</title>
        <authorList>
            <consortium name="The Broad Institute Genomics Platform"/>
            <consortium name="The Broad Institute Genome Sequencing Center for Infectious Disease"/>
            <person name="Wu L."/>
            <person name="Ma J."/>
        </authorList>
    </citation>
    <scope>NUCLEOTIDE SEQUENCE [LARGE SCALE GENOMIC DNA]</scope>
    <source>
        <strain evidence="8">JCM 16916</strain>
    </source>
</reference>
<evidence type="ECO:0000256" key="2">
    <source>
        <dbReference type="ARBA" id="ARBA00022748"/>
    </source>
</evidence>
<keyword evidence="8" id="KW-1185">Reference proteome</keyword>
<dbReference type="PROSITE" id="PS51257">
    <property type="entry name" value="PROKAR_LIPOPROTEIN"/>
    <property type="match status" value="1"/>
</dbReference>
<feature type="region of interest" description="Disordered" evidence="5">
    <location>
        <begin position="26"/>
        <end position="49"/>
    </location>
</feature>
<comment type="caution">
    <text evidence="7">The sequence shown here is derived from an EMBL/GenBank/DDBJ whole genome shotgun (WGS) entry which is preliminary data.</text>
</comment>
<dbReference type="PROSITE" id="PS51352">
    <property type="entry name" value="THIOREDOXIN_2"/>
    <property type="match status" value="1"/>
</dbReference>
<dbReference type="InterPro" id="IPR013740">
    <property type="entry name" value="Redoxin"/>
</dbReference>
<evidence type="ECO:0000256" key="4">
    <source>
        <dbReference type="ARBA" id="ARBA00023284"/>
    </source>
</evidence>